<accession>A0A6J2X8M6</accession>
<protein>
    <submittedName>
        <fullName evidence="4">Uncharacterized protein LOC115876038</fullName>
    </submittedName>
</protein>
<dbReference type="KEGG" id="soy:115876038"/>
<keyword evidence="2" id="KW-0732">Signal</keyword>
<evidence type="ECO:0000256" key="2">
    <source>
        <dbReference type="SAM" id="SignalP"/>
    </source>
</evidence>
<sequence length="294" mass="31591">MKFFQLLCLVGVLGLCSAYPSRYRLYPRSYMLGGSVYSNPRYVREGYDYVAPGQMTAMVIGDTVATNSYSGTPYSHPSPVVPVSVESQPEIQDEQVSEQVTEKQQPLLIAVQEPESINETENESPLQNEQETLFTLEEGTTEVPIVTTTTRVPAKAPGRKIKTGKARKPTTTTAAPVANEEEDEEEESGVPANWPFGNTGRGGIPAYNAFFPIFIGGSSPSGRSRTRSANAEDAGGYPGSATAIANSFSTGKGGVATSHATSFGDPYAATMLRNAGLFNFRTKAVKKHAILEDE</sequence>
<feature type="chain" id="PRO_5026800291" evidence="2">
    <location>
        <begin position="19"/>
        <end position="294"/>
    </location>
</feature>
<gene>
    <name evidence="4" type="primary">LOC115876038</name>
</gene>
<name>A0A6J2X8M6_SITOR</name>
<proteinExistence type="predicted"/>
<evidence type="ECO:0000256" key="1">
    <source>
        <dbReference type="SAM" id="MobiDB-lite"/>
    </source>
</evidence>
<feature type="compositionally biased region" description="Acidic residues" evidence="1">
    <location>
        <begin position="179"/>
        <end position="188"/>
    </location>
</feature>
<evidence type="ECO:0000313" key="4">
    <source>
        <dbReference type="RefSeq" id="XP_030747572.1"/>
    </source>
</evidence>
<dbReference type="Proteomes" id="UP000504635">
    <property type="component" value="Unplaced"/>
</dbReference>
<organism evidence="3 4">
    <name type="scientific">Sitophilus oryzae</name>
    <name type="common">Rice weevil</name>
    <name type="synonym">Curculio oryzae</name>
    <dbReference type="NCBI Taxonomy" id="7048"/>
    <lineage>
        <taxon>Eukaryota</taxon>
        <taxon>Metazoa</taxon>
        <taxon>Ecdysozoa</taxon>
        <taxon>Arthropoda</taxon>
        <taxon>Hexapoda</taxon>
        <taxon>Insecta</taxon>
        <taxon>Pterygota</taxon>
        <taxon>Neoptera</taxon>
        <taxon>Endopterygota</taxon>
        <taxon>Coleoptera</taxon>
        <taxon>Polyphaga</taxon>
        <taxon>Cucujiformia</taxon>
        <taxon>Curculionidae</taxon>
        <taxon>Dryophthorinae</taxon>
        <taxon>Sitophilus</taxon>
    </lineage>
</organism>
<dbReference type="OrthoDB" id="6627608at2759"/>
<dbReference type="GeneID" id="115876038"/>
<dbReference type="RefSeq" id="XP_030747572.1">
    <property type="nucleotide sequence ID" value="XM_030891712.1"/>
</dbReference>
<feature type="signal peptide" evidence="2">
    <location>
        <begin position="1"/>
        <end position="18"/>
    </location>
</feature>
<dbReference type="InParanoid" id="A0A6J2X8M6"/>
<keyword evidence="3" id="KW-1185">Reference proteome</keyword>
<feature type="compositionally biased region" description="Basic residues" evidence="1">
    <location>
        <begin position="157"/>
        <end position="168"/>
    </location>
</feature>
<dbReference type="AlphaFoldDB" id="A0A6J2X8M6"/>
<evidence type="ECO:0000313" key="3">
    <source>
        <dbReference type="Proteomes" id="UP000504635"/>
    </source>
</evidence>
<feature type="region of interest" description="Disordered" evidence="1">
    <location>
        <begin position="151"/>
        <end position="191"/>
    </location>
</feature>
<reference evidence="4" key="1">
    <citation type="submission" date="2025-08" db="UniProtKB">
        <authorList>
            <consortium name="RefSeq"/>
        </authorList>
    </citation>
    <scope>IDENTIFICATION</scope>
    <source>
        <tissue evidence="4">Gonads</tissue>
    </source>
</reference>